<evidence type="ECO:0000256" key="5">
    <source>
        <dbReference type="SAM" id="Phobius"/>
    </source>
</evidence>
<dbReference type="Pfam" id="PF10242">
    <property type="entry name" value="L_HMGIC_fpl"/>
    <property type="match status" value="1"/>
</dbReference>
<gene>
    <name evidence="6" type="ORF">BRAFLDRAFT_78062</name>
</gene>
<organism>
    <name type="scientific">Branchiostoma floridae</name>
    <name type="common">Florida lancelet</name>
    <name type="synonym">Amphioxus</name>
    <dbReference type="NCBI Taxonomy" id="7739"/>
    <lineage>
        <taxon>Eukaryota</taxon>
        <taxon>Metazoa</taxon>
        <taxon>Chordata</taxon>
        <taxon>Cephalochordata</taxon>
        <taxon>Leptocardii</taxon>
        <taxon>Amphioxiformes</taxon>
        <taxon>Branchiostomatidae</taxon>
        <taxon>Branchiostoma</taxon>
    </lineage>
</organism>
<evidence type="ECO:0000256" key="1">
    <source>
        <dbReference type="ARBA" id="ARBA00004141"/>
    </source>
</evidence>
<reference evidence="6" key="1">
    <citation type="journal article" date="2008" name="Nature">
        <title>The amphioxus genome and the evolution of the chordate karyotype.</title>
        <authorList>
            <consortium name="US DOE Joint Genome Institute (JGI-PGF)"/>
            <person name="Putnam N.H."/>
            <person name="Butts T."/>
            <person name="Ferrier D.E.K."/>
            <person name="Furlong R.F."/>
            <person name="Hellsten U."/>
            <person name="Kawashima T."/>
            <person name="Robinson-Rechavi M."/>
            <person name="Shoguchi E."/>
            <person name="Terry A."/>
            <person name="Yu J.-K."/>
            <person name="Benito-Gutierrez E.L."/>
            <person name="Dubchak I."/>
            <person name="Garcia-Fernandez J."/>
            <person name="Gibson-Brown J.J."/>
            <person name="Grigoriev I.V."/>
            <person name="Horton A.C."/>
            <person name="de Jong P.J."/>
            <person name="Jurka J."/>
            <person name="Kapitonov V.V."/>
            <person name="Kohara Y."/>
            <person name="Kuroki Y."/>
            <person name="Lindquist E."/>
            <person name="Lucas S."/>
            <person name="Osoegawa K."/>
            <person name="Pennacchio L.A."/>
            <person name="Salamov A.A."/>
            <person name="Satou Y."/>
            <person name="Sauka-Spengler T."/>
            <person name="Schmutz J."/>
            <person name="Shin-I T."/>
            <person name="Toyoda A."/>
            <person name="Bronner-Fraser M."/>
            <person name="Fujiyama A."/>
            <person name="Holland L.Z."/>
            <person name="Holland P.W.H."/>
            <person name="Satoh N."/>
            <person name="Rokhsar D.S."/>
        </authorList>
    </citation>
    <scope>NUCLEOTIDE SEQUENCE [LARGE SCALE GENOMIC DNA]</scope>
    <source>
        <strain evidence="6">S238N-H82</strain>
        <tissue evidence="6">Testes</tissue>
    </source>
</reference>
<dbReference type="GO" id="GO:0016020">
    <property type="term" value="C:membrane"/>
    <property type="evidence" value="ECO:0007669"/>
    <property type="project" value="UniProtKB-SubCell"/>
</dbReference>
<keyword evidence="3 5" id="KW-1133">Transmembrane helix</keyword>
<dbReference type="PANTHER" id="PTHR12489">
    <property type="entry name" value="LIPOMA HMGIC FUSION PARTNER-LIKE PROTEIN"/>
    <property type="match status" value="1"/>
</dbReference>
<proteinExistence type="predicted"/>
<comment type="subcellular location">
    <subcellularLocation>
        <location evidence="1">Membrane</location>
        <topology evidence="1">Multi-pass membrane protein</topology>
    </subcellularLocation>
</comment>
<evidence type="ECO:0000256" key="3">
    <source>
        <dbReference type="ARBA" id="ARBA00022989"/>
    </source>
</evidence>
<protein>
    <submittedName>
        <fullName evidence="6">Uncharacterized protein</fullName>
    </submittedName>
</protein>
<feature type="transmembrane region" description="Helical" evidence="5">
    <location>
        <begin position="78"/>
        <end position="109"/>
    </location>
</feature>
<name>C3YDI9_BRAFL</name>
<evidence type="ECO:0000256" key="4">
    <source>
        <dbReference type="ARBA" id="ARBA00023136"/>
    </source>
</evidence>
<dbReference type="EMBL" id="GG666503">
    <property type="protein sequence ID" value="EEN61800.1"/>
    <property type="molecule type" value="Genomic_DNA"/>
</dbReference>
<feature type="transmembrane region" description="Helical" evidence="5">
    <location>
        <begin position="141"/>
        <end position="157"/>
    </location>
</feature>
<dbReference type="AlphaFoldDB" id="C3YDI9"/>
<dbReference type="PANTHER" id="PTHR12489:SF22">
    <property type="entry name" value="SI:DKEY-35M8.1"/>
    <property type="match status" value="1"/>
</dbReference>
<keyword evidence="4 5" id="KW-0472">Membrane</keyword>
<accession>C3YDI9</accession>
<sequence>MAIVVTVVQVIWTFLSVCTALACTFSFASPTWFIKNVGRQLASFGLFSYCVQNMRSRTTMCLGYGDEFSFTRIPHGAWQAGCVLFGGGCVMLCAAAIIAMASCCVPYFCERRISVFAGYMQSVAENGFLLFTISQEMMREILLRVGLDVFAILWLTGTRPVDFQ</sequence>
<evidence type="ECO:0000313" key="6">
    <source>
        <dbReference type="EMBL" id="EEN61800.1"/>
    </source>
</evidence>
<keyword evidence="2 5" id="KW-0812">Transmembrane</keyword>
<evidence type="ECO:0000256" key="2">
    <source>
        <dbReference type="ARBA" id="ARBA00022692"/>
    </source>
</evidence>
<dbReference type="InterPro" id="IPR019372">
    <property type="entry name" value="LHFPL"/>
</dbReference>
<dbReference type="InParanoid" id="C3YDI9"/>